<dbReference type="Pfam" id="PF20266">
    <property type="entry name" value="Mab-21_C"/>
    <property type="match status" value="1"/>
</dbReference>
<comment type="similarity">
    <text evidence="1">Belongs to the mab-21 family.</text>
</comment>
<feature type="domain" description="Mab-21-like nucleotidyltransferase" evidence="3">
    <location>
        <begin position="220"/>
        <end position="289"/>
    </location>
</feature>
<dbReference type="PANTHER" id="PTHR10656">
    <property type="entry name" value="CELL FATE DETERMINING PROTEIN MAB21-RELATED"/>
    <property type="match status" value="1"/>
</dbReference>
<dbReference type="InterPro" id="IPR046906">
    <property type="entry name" value="Mab-21_HhH/H2TH-like"/>
</dbReference>
<dbReference type="PROSITE" id="PS50005">
    <property type="entry name" value="TPR"/>
    <property type="match status" value="1"/>
</dbReference>
<evidence type="ECO:0000313" key="5">
    <source>
        <dbReference type="EMBL" id="KAL3853887.1"/>
    </source>
</evidence>
<dbReference type="InterPro" id="IPR019734">
    <property type="entry name" value="TPR_rpt"/>
</dbReference>
<organism evidence="5 6">
    <name type="scientific">Sinanodonta woodiana</name>
    <name type="common">Chinese pond mussel</name>
    <name type="synonym">Anodonta woodiana</name>
    <dbReference type="NCBI Taxonomy" id="1069815"/>
    <lineage>
        <taxon>Eukaryota</taxon>
        <taxon>Metazoa</taxon>
        <taxon>Spiralia</taxon>
        <taxon>Lophotrochozoa</taxon>
        <taxon>Mollusca</taxon>
        <taxon>Bivalvia</taxon>
        <taxon>Autobranchia</taxon>
        <taxon>Heteroconchia</taxon>
        <taxon>Palaeoheterodonta</taxon>
        <taxon>Unionida</taxon>
        <taxon>Unionoidea</taxon>
        <taxon>Unionidae</taxon>
        <taxon>Unioninae</taxon>
        <taxon>Sinanodonta</taxon>
    </lineage>
</organism>
<protein>
    <recommendedName>
        <fullName evidence="7">Mab-21-like HhH/H2TH-like domain-containing protein</fullName>
    </recommendedName>
</protein>
<evidence type="ECO:0000313" key="6">
    <source>
        <dbReference type="Proteomes" id="UP001634394"/>
    </source>
</evidence>
<reference evidence="5 6" key="1">
    <citation type="submission" date="2024-11" db="EMBL/GenBank/DDBJ databases">
        <title>Chromosome-level genome assembly of the freshwater bivalve Anodonta woodiana.</title>
        <authorList>
            <person name="Chen X."/>
        </authorList>
    </citation>
    <scope>NUCLEOTIDE SEQUENCE [LARGE SCALE GENOMIC DNA]</scope>
    <source>
        <strain evidence="5">MN2024</strain>
        <tissue evidence="5">Gills</tissue>
    </source>
</reference>
<feature type="domain" description="Mab-21-like HhH/H2TH-like" evidence="4">
    <location>
        <begin position="297"/>
        <end position="385"/>
    </location>
</feature>
<dbReference type="PANTHER" id="PTHR10656:SF69">
    <property type="entry name" value="MAB-21-LIKE HHH_H2TH-LIKE DOMAIN-CONTAINING PROTEIN"/>
    <property type="match status" value="1"/>
</dbReference>
<sequence>MASNVTIQAKMNKHEYPSLQIISSNIEKMMRIEGFDLIRKLLQAKLSWERILFSLDNSIFKTDERTYGSTGEAIIYPIHSPCDRDIDRVTILPDNIAVENVHETQQYGSETRIYLIENVPNRSGYCYLRVIEEGSLLSIPNTMLSLTKEIHGCKYFSSLAMKEMFKDIVTASNIPWNFVNSRRYVSNDPNMHVDELGQQGPATYFRFNFQFLNTSLTKYDSVCVVKCPKWPSSAFEWIDRPSRSGWPTQELKHKIAKEGILLAPVGCKQDPSQDIQWRYSFNEAEIQLVTSFNGTQAKCYALLKRIKSEFVKPWFDDDVITSYHLKTLMFWTIEEIDLQAWAPANLVECIFLVLKKLTQCIEDENCPSYFIPTENLFRERSTLDQKEAVLARMHNILSEGWLLLFRLPHFSMNYKIASTMDQNIVSIVDIVHNAFNSADWHHLFASQNELYKTKQYLAELDMYNIHETGKINAKFSEMITGLTTKIDSVRDERIKNVLKNVAARLCSSYGTQCLSYTRHTDSGISRMSSSNEVAGEIFIQISCWQNQVECLAKHANYAYMCGKFQSAISTAFHVLQRYLDLCVKALGTDFPINVHYYSLPEMVKDTLEIIFTHKFAQALDVIMSVYSISQVIFSKNEIYAIPGNVKVEMFVVKRDEDFKDALSALQCLVVDPYFYVTFLAFQAYYDMGNTKAAEKVLEIMESICSKRPNSRLSTSLNLIGDCYLRKGHIDKAMEKFNRSMKINHPINAAPWHIARLVWRKLLDRWSKTRDEDV</sequence>
<evidence type="ECO:0000256" key="1">
    <source>
        <dbReference type="ARBA" id="ARBA00008307"/>
    </source>
</evidence>
<dbReference type="Gene3D" id="1.10.1410.40">
    <property type="match status" value="1"/>
</dbReference>
<feature type="repeat" description="TPR" evidence="2">
    <location>
        <begin position="713"/>
        <end position="746"/>
    </location>
</feature>
<dbReference type="Gene3D" id="1.25.40.10">
    <property type="entry name" value="Tetratricopeptide repeat domain"/>
    <property type="match status" value="1"/>
</dbReference>
<dbReference type="Pfam" id="PF03281">
    <property type="entry name" value="Mab-21"/>
    <property type="match status" value="1"/>
</dbReference>
<dbReference type="SUPFAM" id="SSF48452">
    <property type="entry name" value="TPR-like"/>
    <property type="match status" value="1"/>
</dbReference>
<dbReference type="InterPro" id="IPR046903">
    <property type="entry name" value="Mab-21-like_nuc_Trfase"/>
</dbReference>
<evidence type="ECO:0000259" key="4">
    <source>
        <dbReference type="Pfam" id="PF20266"/>
    </source>
</evidence>
<dbReference type="SMART" id="SM01265">
    <property type="entry name" value="Mab-21"/>
    <property type="match status" value="1"/>
</dbReference>
<accession>A0ABD3UXF5</accession>
<dbReference type="Proteomes" id="UP001634394">
    <property type="component" value="Unassembled WGS sequence"/>
</dbReference>
<evidence type="ECO:0000256" key="2">
    <source>
        <dbReference type="PROSITE-ProRule" id="PRU00339"/>
    </source>
</evidence>
<keyword evidence="2" id="KW-0802">TPR repeat</keyword>
<dbReference type="EMBL" id="JBJQND010000014">
    <property type="protein sequence ID" value="KAL3853887.1"/>
    <property type="molecule type" value="Genomic_DNA"/>
</dbReference>
<gene>
    <name evidence="5" type="ORF">ACJMK2_013186</name>
</gene>
<comment type="caution">
    <text evidence="5">The sequence shown here is derived from an EMBL/GenBank/DDBJ whole genome shotgun (WGS) entry which is preliminary data.</text>
</comment>
<evidence type="ECO:0000259" key="3">
    <source>
        <dbReference type="Pfam" id="PF03281"/>
    </source>
</evidence>
<name>A0ABD3UXF5_SINWO</name>
<dbReference type="InterPro" id="IPR024810">
    <property type="entry name" value="MAB21L/cGLR"/>
</dbReference>
<dbReference type="AlphaFoldDB" id="A0ABD3UXF5"/>
<evidence type="ECO:0008006" key="7">
    <source>
        <dbReference type="Google" id="ProtNLM"/>
    </source>
</evidence>
<dbReference type="InterPro" id="IPR011990">
    <property type="entry name" value="TPR-like_helical_dom_sf"/>
</dbReference>
<keyword evidence="6" id="KW-1185">Reference proteome</keyword>
<proteinExistence type="inferred from homology"/>